<organism evidence="2">
    <name type="scientific">marine sediment metagenome</name>
    <dbReference type="NCBI Taxonomy" id="412755"/>
    <lineage>
        <taxon>unclassified sequences</taxon>
        <taxon>metagenomes</taxon>
        <taxon>ecological metagenomes</taxon>
    </lineage>
</organism>
<reference evidence="2" key="1">
    <citation type="journal article" date="2014" name="Front. Microbiol.">
        <title>High frequency of phylogenetically diverse reductive dehalogenase-homologous genes in deep subseafloor sedimentary metagenomes.</title>
        <authorList>
            <person name="Kawai M."/>
            <person name="Futagami T."/>
            <person name="Toyoda A."/>
            <person name="Takaki Y."/>
            <person name="Nishi S."/>
            <person name="Hori S."/>
            <person name="Arai W."/>
            <person name="Tsubouchi T."/>
            <person name="Morono Y."/>
            <person name="Uchiyama I."/>
            <person name="Ito T."/>
            <person name="Fujiyama A."/>
            <person name="Inagaki F."/>
            <person name="Takami H."/>
        </authorList>
    </citation>
    <scope>NUCLEOTIDE SEQUENCE</scope>
    <source>
        <strain evidence="2">Expedition CK06-06</strain>
    </source>
</reference>
<dbReference type="Pfam" id="PF00717">
    <property type="entry name" value="Peptidase_S24"/>
    <property type="match status" value="1"/>
</dbReference>
<feature type="non-terminal residue" evidence="2">
    <location>
        <position position="1"/>
    </location>
</feature>
<dbReference type="InterPro" id="IPR036286">
    <property type="entry name" value="LexA/Signal_pep-like_sf"/>
</dbReference>
<dbReference type="AlphaFoldDB" id="X1JB01"/>
<dbReference type="Gene3D" id="2.10.109.10">
    <property type="entry name" value="Umud Fragment, subunit A"/>
    <property type="match status" value="1"/>
</dbReference>
<dbReference type="SUPFAM" id="SSF51306">
    <property type="entry name" value="LexA/Signal peptidase"/>
    <property type="match status" value="1"/>
</dbReference>
<feature type="domain" description="Peptidase S24/S26A/S26B/S26C" evidence="1">
    <location>
        <begin position="29"/>
        <end position="143"/>
    </location>
</feature>
<proteinExistence type="predicted"/>
<dbReference type="PANTHER" id="PTHR33516">
    <property type="entry name" value="LEXA REPRESSOR"/>
    <property type="match status" value="1"/>
</dbReference>
<dbReference type="InterPro" id="IPR039418">
    <property type="entry name" value="LexA-like"/>
</dbReference>
<dbReference type="InterPro" id="IPR015927">
    <property type="entry name" value="Peptidase_S24_S26A/B/C"/>
</dbReference>
<gene>
    <name evidence="2" type="ORF">S03H2_41051</name>
</gene>
<dbReference type="InterPro" id="IPR050077">
    <property type="entry name" value="LexA_repressor"/>
</dbReference>
<protein>
    <recommendedName>
        <fullName evidence="1">Peptidase S24/S26A/S26B/S26C domain-containing protein</fullName>
    </recommendedName>
</protein>
<evidence type="ECO:0000259" key="1">
    <source>
        <dbReference type="Pfam" id="PF00717"/>
    </source>
</evidence>
<dbReference type="EMBL" id="BARU01025479">
    <property type="protein sequence ID" value="GAH66938.1"/>
    <property type="molecule type" value="Genomic_DNA"/>
</dbReference>
<accession>X1JB01</accession>
<comment type="caution">
    <text evidence="2">The sequence shown here is derived from an EMBL/GenBank/DDBJ whole genome shotgun (WGS) entry which is preliminary data.</text>
</comment>
<dbReference type="CDD" id="cd06529">
    <property type="entry name" value="S24_LexA-like"/>
    <property type="match status" value="1"/>
</dbReference>
<sequence>HKQGGAFKLTIEKKIEQTIPSKILLRPVPVLNTIPAGFPETPVDDYVIDWVLIPAEFSDRKAFALIVEGNSMAPRINNKDIVVISPNTKVFSGQIGAFRINNEVTIRKFLIEDGETYLLSENSKYPPIILKEGDELIAIGRAVYQLKKF</sequence>
<evidence type="ECO:0000313" key="2">
    <source>
        <dbReference type="EMBL" id="GAH66938.1"/>
    </source>
</evidence>
<name>X1JB01_9ZZZZ</name>
<dbReference type="PANTHER" id="PTHR33516:SF2">
    <property type="entry name" value="LEXA REPRESSOR-RELATED"/>
    <property type="match status" value="1"/>
</dbReference>